<proteinExistence type="predicted"/>
<accession>A0AC35TIA1</accession>
<organism evidence="1 2">
    <name type="scientific">Rhabditophanes sp. KR3021</name>
    <dbReference type="NCBI Taxonomy" id="114890"/>
    <lineage>
        <taxon>Eukaryota</taxon>
        <taxon>Metazoa</taxon>
        <taxon>Ecdysozoa</taxon>
        <taxon>Nematoda</taxon>
        <taxon>Chromadorea</taxon>
        <taxon>Rhabditida</taxon>
        <taxon>Tylenchina</taxon>
        <taxon>Panagrolaimomorpha</taxon>
        <taxon>Strongyloidoidea</taxon>
        <taxon>Alloionematidae</taxon>
        <taxon>Rhabditophanes</taxon>
    </lineage>
</organism>
<name>A0AC35TIA1_9BILA</name>
<dbReference type="WBParaSite" id="RSKR_0000080850.1">
    <property type="protein sequence ID" value="RSKR_0000080850.1"/>
    <property type="gene ID" value="RSKR_0000080850"/>
</dbReference>
<protein>
    <submittedName>
        <fullName evidence="2">CUB domain-containing protein</fullName>
    </submittedName>
</protein>
<dbReference type="Proteomes" id="UP000095286">
    <property type="component" value="Unplaced"/>
</dbReference>
<evidence type="ECO:0000313" key="2">
    <source>
        <dbReference type="WBParaSite" id="RSKR_0000080850.1"/>
    </source>
</evidence>
<reference evidence="2" key="1">
    <citation type="submission" date="2016-11" db="UniProtKB">
        <authorList>
            <consortium name="WormBaseParasite"/>
        </authorList>
    </citation>
    <scope>IDENTIFICATION</scope>
    <source>
        <strain evidence="2">KR3021</strain>
    </source>
</reference>
<sequence>MYFIENSYGYPINFNVGSFSLATGSSLAFYDGDNIESKLFANLTGTSTTPTTMPKTILQRSFGKIMSPNNPQNYNNGQDCYYYIVVDTGKRISLDFESFSTAQGSDFLAVYDGPDTTSTPFILMKSTITNKIKFKLFNGMVPFCYEAANGELTSVNYPNNYKTYANEFYLISSLQNFYTRSSLYDGPSESYPLLASYTGMFKLIQIMQL</sequence>
<evidence type="ECO:0000313" key="1">
    <source>
        <dbReference type="Proteomes" id="UP000095286"/>
    </source>
</evidence>